<sequence length="223" mass="24617">MGKLAVLLWRAFSAAQITEAEADELSNLIEIRKVVPKAPPEPHRKAVGSRPITNSSLARRRRWASSGRLPPALAALFTQGEAAVLAVIAETVVRHGDCRHCNDFIAALAGVSRSMVKNALRQAKILGLITVEQRRLAAWRNDTNIVRIVSPEWQAWNRLKRRSIPEGGGVKSVTSSNTKLINRGKKRGLRGQKGLPKRGRRGRKNEPDENRTAEYDLKGTAQA</sequence>
<comment type="caution">
    <text evidence="2">The sequence shown here is derived from an EMBL/GenBank/DDBJ whole genome shotgun (WGS) entry which is preliminary data.</text>
</comment>
<evidence type="ECO:0000313" key="3">
    <source>
        <dbReference type="Proteomes" id="UP001549145"/>
    </source>
</evidence>
<reference evidence="2 3" key="1">
    <citation type="submission" date="2024-06" db="EMBL/GenBank/DDBJ databases">
        <title>Genomic Encyclopedia of Type Strains, Phase IV (KMG-IV): sequencing the most valuable type-strain genomes for metagenomic binning, comparative biology and taxonomic classification.</title>
        <authorList>
            <person name="Goeker M."/>
        </authorList>
    </citation>
    <scope>NUCLEOTIDE SEQUENCE [LARGE SCALE GENOMIC DNA]</scope>
    <source>
        <strain evidence="2 3">DSM 21331</strain>
    </source>
</reference>
<dbReference type="EMBL" id="JBEPMM010000045">
    <property type="protein sequence ID" value="MET3695670.1"/>
    <property type="molecule type" value="Genomic_DNA"/>
</dbReference>
<gene>
    <name evidence="2" type="ORF">ABID43_005244</name>
</gene>
<evidence type="ECO:0000313" key="2">
    <source>
        <dbReference type="EMBL" id="MET3695670.1"/>
    </source>
</evidence>
<organism evidence="2 3">
    <name type="scientific">Methylobacterium goesingense</name>
    <dbReference type="NCBI Taxonomy" id="243690"/>
    <lineage>
        <taxon>Bacteria</taxon>
        <taxon>Pseudomonadati</taxon>
        <taxon>Pseudomonadota</taxon>
        <taxon>Alphaproteobacteria</taxon>
        <taxon>Hyphomicrobiales</taxon>
        <taxon>Methylobacteriaceae</taxon>
        <taxon>Methylobacterium</taxon>
    </lineage>
</organism>
<proteinExistence type="predicted"/>
<feature type="compositionally biased region" description="Basic residues" evidence="1">
    <location>
        <begin position="182"/>
        <end position="203"/>
    </location>
</feature>
<feature type="region of interest" description="Disordered" evidence="1">
    <location>
        <begin position="166"/>
        <end position="223"/>
    </location>
</feature>
<name>A0ABV2LG06_9HYPH</name>
<feature type="compositionally biased region" description="Basic and acidic residues" evidence="1">
    <location>
        <begin position="204"/>
        <end position="217"/>
    </location>
</feature>
<evidence type="ECO:0000256" key="1">
    <source>
        <dbReference type="SAM" id="MobiDB-lite"/>
    </source>
</evidence>
<protein>
    <recommendedName>
        <fullName evidence="4">Helix-turn-helix domain-containing protein</fullName>
    </recommendedName>
</protein>
<dbReference type="Proteomes" id="UP001549145">
    <property type="component" value="Unassembled WGS sequence"/>
</dbReference>
<accession>A0ABV2LG06</accession>
<keyword evidence="3" id="KW-1185">Reference proteome</keyword>
<evidence type="ECO:0008006" key="4">
    <source>
        <dbReference type="Google" id="ProtNLM"/>
    </source>
</evidence>